<keyword evidence="2" id="KW-1185">Reference proteome</keyword>
<proteinExistence type="predicted"/>
<dbReference type="AlphaFoldDB" id="A0A160FWW6"/>
<accession>A0A160FWW6</accession>
<reference evidence="1 2" key="1">
    <citation type="journal article" date="2016" name="Gene">
        <title>PacBio SMRT assembly of a complex multi-replicon genome reveals chlorocatechol degradative operon in a region of genome plasticity.</title>
        <authorList>
            <person name="Ricker N."/>
            <person name="Shen S.Y."/>
            <person name="Goordial J."/>
            <person name="Jin S."/>
            <person name="Fulthorpe R.R."/>
        </authorList>
    </citation>
    <scope>NUCLEOTIDE SEQUENCE [LARGE SCALE GENOMIC DNA]</scope>
    <source>
        <strain evidence="1 2">OLGA172</strain>
        <plasmid evidence="2">polga1</plasmid>
    </source>
</reference>
<geneLocation type="plasmid" evidence="2">
    <name>polga1</name>
</geneLocation>
<sequence>MLTPSLTGWRAQYDRMQRSYARVTSPYTSSVAYDDDLHHFMQDCWHLKDWIQNDPGAGVGMLIEGLVDGYPSLRIVADLANASKHLRRRGNGARAFVTSTNVTVHLGQPRPIDVDYIVTLADGSPRSATSLVHEAVKDWDALLTKQVLLP</sequence>
<gene>
    <name evidence="1" type="ORF">AYM40_36920</name>
</gene>
<protein>
    <submittedName>
        <fullName evidence="1">Uncharacterized protein</fullName>
    </submittedName>
</protein>
<evidence type="ECO:0000313" key="1">
    <source>
        <dbReference type="EMBL" id="ANB77925.1"/>
    </source>
</evidence>
<organism evidence="1 2">
    <name type="scientific">Paraburkholderia phytofirmans OLGA172</name>
    <dbReference type="NCBI Taxonomy" id="1417228"/>
    <lineage>
        <taxon>Bacteria</taxon>
        <taxon>Pseudomonadati</taxon>
        <taxon>Pseudomonadota</taxon>
        <taxon>Betaproteobacteria</taxon>
        <taxon>Burkholderiales</taxon>
        <taxon>Burkholderiaceae</taxon>
        <taxon>Paraburkholderia</taxon>
    </lineage>
</organism>
<dbReference type="EMBL" id="CP014580">
    <property type="protein sequence ID" value="ANB77925.1"/>
    <property type="molecule type" value="Genomic_DNA"/>
</dbReference>
<dbReference type="KEGG" id="buz:AYM40_36920"/>
<evidence type="ECO:0000313" key="2">
    <source>
        <dbReference type="Proteomes" id="UP000076852"/>
    </source>
</evidence>
<dbReference type="Proteomes" id="UP000076852">
    <property type="component" value="Plasmid pOLGA1"/>
</dbReference>
<keyword evidence="1" id="KW-0614">Plasmid</keyword>
<name>A0A160FWW6_9BURK</name>